<keyword evidence="19" id="KW-1185">Reference proteome</keyword>
<dbReference type="PANTHER" id="PTHR33353:SF10">
    <property type="entry name" value="ENDO-BETA-1,4-GLUCANASE D"/>
    <property type="match status" value="1"/>
</dbReference>
<dbReference type="PANTHER" id="PTHR33353">
    <property type="entry name" value="PUTATIVE (AFU_ORTHOLOGUE AFUA_1G12560)-RELATED"/>
    <property type="match status" value="1"/>
</dbReference>
<evidence type="ECO:0000256" key="6">
    <source>
        <dbReference type="ARBA" id="ARBA00023001"/>
    </source>
</evidence>
<comment type="similarity">
    <text evidence="13">Belongs to the polysaccharide monooxygenase AA9 family.</text>
</comment>
<organism evidence="18 19">
    <name type="scientific">Stachybotrys elegans</name>
    <dbReference type="NCBI Taxonomy" id="80388"/>
    <lineage>
        <taxon>Eukaryota</taxon>
        <taxon>Fungi</taxon>
        <taxon>Dikarya</taxon>
        <taxon>Ascomycota</taxon>
        <taxon>Pezizomycotina</taxon>
        <taxon>Sordariomycetes</taxon>
        <taxon>Hypocreomycetidae</taxon>
        <taxon>Hypocreales</taxon>
        <taxon>Stachybotryaceae</taxon>
        <taxon>Stachybotrys</taxon>
    </lineage>
</organism>
<evidence type="ECO:0000256" key="11">
    <source>
        <dbReference type="ARBA" id="ARBA00023277"/>
    </source>
</evidence>
<accession>A0A8K0SG33</accession>
<evidence type="ECO:0000256" key="13">
    <source>
        <dbReference type="ARBA" id="ARBA00044502"/>
    </source>
</evidence>
<evidence type="ECO:0000256" key="2">
    <source>
        <dbReference type="ARBA" id="ARBA00004613"/>
    </source>
</evidence>
<feature type="signal peptide" evidence="16">
    <location>
        <begin position="1"/>
        <end position="17"/>
    </location>
</feature>
<sequence>MVNFGIVCLLLPSLVAGHGYLKNIQVNGQLYPAWQVGSDDYITPAPVRYARRILDNGPVIDFTTKNLTCNQGGNIPSQGTISVKAGDKVTMIWDQWNSAHSGPVLDYIARCTNDDCSSFKGDTGNVWVKIGQLSYNPSANPKWASDFLRERGAKWDVVIPQNLAPGSYLLRHEILGLHVAGQRMGAQFYPSCTQIKVTSGGTTQLPSGISLPGAYNPDDKQGILVELWRIEQGQIGYTAPGGAVWSGAAPNPNRSGP</sequence>
<dbReference type="GO" id="GO:0030245">
    <property type="term" value="P:cellulose catabolic process"/>
    <property type="evidence" value="ECO:0007669"/>
    <property type="project" value="UniProtKB-KW"/>
</dbReference>
<keyword evidence="9" id="KW-0503">Monooxygenase</keyword>
<dbReference type="Pfam" id="PF03443">
    <property type="entry name" value="AA9"/>
    <property type="match status" value="1"/>
</dbReference>
<dbReference type="CDD" id="cd21175">
    <property type="entry name" value="LPMO_AA9"/>
    <property type="match status" value="1"/>
</dbReference>
<keyword evidence="4" id="KW-0479">Metal-binding</keyword>
<dbReference type="AlphaFoldDB" id="A0A8K0SG33"/>
<keyword evidence="18" id="KW-0378">Hydrolase</keyword>
<evidence type="ECO:0000256" key="7">
    <source>
        <dbReference type="ARBA" id="ARBA00023002"/>
    </source>
</evidence>
<keyword evidence="12" id="KW-0624">Polysaccharide degradation</keyword>
<evidence type="ECO:0000256" key="8">
    <source>
        <dbReference type="ARBA" id="ARBA00023008"/>
    </source>
</evidence>
<comment type="subcellular location">
    <subcellularLocation>
        <location evidence="2">Secreted</location>
    </subcellularLocation>
</comment>
<evidence type="ECO:0000256" key="3">
    <source>
        <dbReference type="ARBA" id="ARBA00022525"/>
    </source>
</evidence>
<dbReference type="GO" id="GO:0005576">
    <property type="term" value="C:extracellular region"/>
    <property type="evidence" value="ECO:0007669"/>
    <property type="project" value="UniProtKB-SubCell"/>
</dbReference>
<name>A0A8K0SG33_9HYPO</name>
<evidence type="ECO:0000256" key="14">
    <source>
        <dbReference type="ARBA" id="ARBA00045077"/>
    </source>
</evidence>
<comment type="catalytic activity">
    <reaction evidence="14">
        <text>[(1-&gt;4)-beta-D-glucosyl]n+m + reduced acceptor + O2 = 4-dehydro-beta-D-glucosyl-[(1-&gt;4)-beta-D-glucosyl]n-1 + [(1-&gt;4)-beta-D-glucosyl]m + acceptor + H2O.</text>
        <dbReference type="EC" id="1.14.99.56"/>
    </reaction>
</comment>
<keyword evidence="7" id="KW-0560">Oxidoreductase</keyword>
<reference evidence="18" key="1">
    <citation type="journal article" date="2021" name="Nat. Commun.">
        <title>Genetic determinants of endophytism in the Arabidopsis root mycobiome.</title>
        <authorList>
            <person name="Mesny F."/>
            <person name="Miyauchi S."/>
            <person name="Thiergart T."/>
            <person name="Pickel B."/>
            <person name="Atanasova L."/>
            <person name="Karlsson M."/>
            <person name="Huettel B."/>
            <person name="Barry K.W."/>
            <person name="Haridas S."/>
            <person name="Chen C."/>
            <person name="Bauer D."/>
            <person name="Andreopoulos W."/>
            <person name="Pangilinan J."/>
            <person name="LaButti K."/>
            <person name="Riley R."/>
            <person name="Lipzen A."/>
            <person name="Clum A."/>
            <person name="Drula E."/>
            <person name="Henrissat B."/>
            <person name="Kohler A."/>
            <person name="Grigoriev I.V."/>
            <person name="Martin F.M."/>
            <person name="Hacquard S."/>
        </authorList>
    </citation>
    <scope>NUCLEOTIDE SEQUENCE</scope>
    <source>
        <strain evidence="18">MPI-CAGE-CH-0235</strain>
    </source>
</reference>
<comment type="cofactor">
    <cofactor evidence="1">
        <name>Cu(2+)</name>
        <dbReference type="ChEBI" id="CHEBI:29036"/>
    </cofactor>
</comment>
<evidence type="ECO:0000256" key="10">
    <source>
        <dbReference type="ARBA" id="ARBA00023157"/>
    </source>
</evidence>
<keyword evidence="11" id="KW-0119">Carbohydrate metabolism</keyword>
<gene>
    <name evidence="18" type="ORF">B0I35DRAFT_413871</name>
</gene>
<comment type="caution">
    <text evidence="18">The sequence shown here is derived from an EMBL/GenBank/DDBJ whole genome shotgun (WGS) entry which is preliminary data.</text>
</comment>
<evidence type="ECO:0000256" key="4">
    <source>
        <dbReference type="ARBA" id="ARBA00022723"/>
    </source>
</evidence>
<dbReference type="Gene3D" id="2.70.50.70">
    <property type="match status" value="1"/>
</dbReference>
<dbReference type="OrthoDB" id="4849160at2759"/>
<keyword evidence="3" id="KW-0964">Secreted</keyword>
<dbReference type="EMBL" id="JAGPNK010000018">
    <property type="protein sequence ID" value="KAH7305476.1"/>
    <property type="molecule type" value="Genomic_DNA"/>
</dbReference>
<dbReference type="Proteomes" id="UP000813444">
    <property type="component" value="Unassembled WGS sequence"/>
</dbReference>
<evidence type="ECO:0000259" key="17">
    <source>
        <dbReference type="Pfam" id="PF03443"/>
    </source>
</evidence>
<feature type="chain" id="PRO_5035432103" description="lytic cellulose monooxygenase (C4-dehydrogenating)" evidence="16">
    <location>
        <begin position="18"/>
        <end position="257"/>
    </location>
</feature>
<keyword evidence="8" id="KW-0186">Copper</keyword>
<feature type="domain" description="Auxiliary Activity family 9 catalytic" evidence="17">
    <location>
        <begin position="18"/>
        <end position="229"/>
    </location>
</feature>
<dbReference type="InterPro" id="IPR005103">
    <property type="entry name" value="AA9_LPMO"/>
</dbReference>
<dbReference type="GO" id="GO:0016787">
    <property type="term" value="F:hydrolase activity"/>
    <property type="evidence" value="ECO:0007669"/>
    <property type="project" value="UniProtKB-KW"/>
</dbReference>
<dbReference type="InterPro" id="IPR049892">
    <property type="entry name" value="AA9"/>
</dbReference>
<evidence type="ECO:0000256" key="12">
    <source>
        <dbReference type="ARBA" id="ARBA00023326"/>
    </source>
</evidence>
<evidence type="ECO:0000256" key="9">
    <source>
        <dbReference type="ARBA" id="ARBA00023033"/>
    </source>
</evidence>
<keyword evidence="10" id="KW-1015">Disulfide bond</keyword>
<evidence type="ECO:0000256" key="5">
    <source>
        <dbReference type="ARBA" id="ARBA00022729"/>
    </source>
</evidence>
<evidence type="ECO:0000256" key="16">
    <source>
        <dbReference type="SAM" id="SignalP"/>
    </source>
</evidence>
<dbReference type="GO" id="GO:0004497">
    <property type="term" value="F:monooxygenase activity"/>
    <property type="evidence" value="ECO:0007669"/>
    <property type="project" value="UniProtKB-KW"/>
</dbReference>
<evidence type="ECO:0000313" key="19">
    <source>
        <dbReference type="Proteomes" id="UP000813444"/>
    </source>
</evidence>
<protein>
    <recommendedName>
        <fullName evidence="15">lytic cellulose monooxygenase (C4-dehydrogenating)</fullName>
        <ecNumber evidence="15">1.14.99.56</ecNumber>
    </recommendedName>
</protein>
<proteinExistence type="inferred from homology"/>
<keyword evidence="5 16" id="KW-0732">Signal</keyword>
<evidence type="ECO:0000313" key="18">
    <source>
        <dbReference type="EMBL" id="KAH7305476.1"/>
    </source>
</evidence>
<evidence type="ECO:0000256" key="1">
    <source>
        <dbReference type="ARBA" id="ARBA00001973"/>
    </source>
</evidence>
<dbReference type="GO" id="GO:0046872">
    <property type="term" value="F:metal ion binding"/>
    <property type="evidence" value="ECO:0007669"/>
    <property type="project" value="UniProtKB-KW"/>
</dbReference>
<dbReference type="EC" id="1.14.99.56" evidence="15"/>
<keyword evidence="6" id="KW-0136">Cellulose degradation</keyword>
<evidence type="ECO:0000256" key="15">
    <source>
        <dbReference type="ARBA" id="ARBA00047174"/>
    </source>
</evidence>